<evidence type="ECO:0000256" key="1">
    <source>
        <dbReference type="SAM" id="MobiDB-lite"/>
    </source>
</evidence>
<evidence type="ECO:0000313" key="4">
    <source>
        <dbReference type="WBParaSite" id="HPLM_0000736501-mRNA-1"/>
    </source>
</evidence>
<organism evidence="4">
    <name type="scientific">Haemonchus placei</name>
    <name type="common">Barber's pole worm</name>
    <dbReference type="NCBI Taxonomy" id="6290"/>
    <lineage>
        <taxon>Eukaryota</taxon>
        <taxon>Metazoa</taxon>
        <taxon>Ecdysozoa</taxon>
        <taxon>Nematoda</taxon>
        <taxon>Chromadorea</taxon>
        <taxon>Rhabditida</taxon>
        <taxon>Rhabditina</taxon>
        <taxon>Rhabditomorpha</taxon>
        <taxon>Strongyloidea</taxon>
        <taxon>Trichostrongylidae</taxon>
        <taxon>Haemonchus</taxon>
    </lineage>
</organism>
<evidence type="ECO:0000313" key="2">
    <source>
        <dbReference type="EMBL" id="VDO31658.1"/>
    </source>
</evidence>
<dbReference type="Proteomes" id="UP000268014">
    <property type="component" value="Unassembled WGS sequence"/>
</dbReference>
<gene>
    <name evidence="2" type="ORF">HPLM_LOCUS7357</name>
</gene>
<keyword evidence="3" id="KW-1185">Reference proteome</keyword>
<protein>
    <submittedName>
        <fullName evidence="2 4">Uncharacterized protein</fullName>
    </submittedName>
</protein>
<reference evidence="2 3" key="2">
    <citation type="submission" date="2018-11" db="EMBL/GenBank/DDBJ databases">
        <authorList>
            <consortium name="Pathogen Informatics"/>
        </authorList>
    </citation>
    <scope>NUCLEOTIDE SEQUENCE [LARGE SCALE GENOMIC DNA]</scope>
    <source>
        <strain evidence="2 3">MHpl1</strain>
    </source>
</reference>
<proteinExistence type="predicted"/>
<accession>A0A0N4WAG0</accession>
<dbReference type="AlphaFoldDB" id="A0A0N4WAG0"/>
<reference evidence="4" key="1">
    <citation type="submission" date="2017-02" db="UniProtKB">
        <authorList>
            <consortium name="WormBaseParasite"/>
        </authorList>
    </citation>
    <scope>IDENTIFICATION</scope>
</reference>
<name>A0A0N4WAG0_HAEPC</name>
<dbReference type="EMBL" id="UZAF01016646">
    <property type="protein sequence ID" value="VDO31658.1"/>
    <property type="molecule type" value="Genomic_DNA"/>
</dbReference>
<evidence type="ECO:0000313" key="3">
    <source>
        <dbReference type="Proteomes" id="UP000268014"/>
    </source>
</evidence>
<feature type="region of interest" description="Disordered" evidence="1">
    <location>
        <begin position="133"/>
        <end position="158"/>
    </location>
</feature>
<dbReference type="WBParaSite" id="HPLM_0000736501-mRNA-1">
    <property type="protein sequence ID" value="HPLM_0000736501-mRNA-1"/>
    <property type="gene ID" value="HPLM_0000736501"/>
</dbReference>
<sequence>MLGEKALRLRVCDDLRLSVATWAEGETSLEDRVGGRGELATDNRRMDAVTRTTGAPLGERGGRTSLSVEAETEEVGAFESPSVTESLGAAVPEVSIRLSEEEEGKVFEEKWASADMQADELFLVTAATRRVGGPTECLEGPSGSGGCDVEGGSPVSTESARKNIRAYSSFLKRK</sequence>